<feature type="region of interest" description="Disordered" evidence="3">
    <location>
        <begin position="761"/>
        <end position="898"/>
    </location>
</feature>
<accession>A0A1R3JVT6</accession>
<feature type="compositionally biased region" description="Polar residues" evidence="3">
    <location>
        <begin position="873"/>
        <end position="886"/>
    </location>
</feature>
<evidence type="ECO:0000259" key="6">
    <source>
        <dbReference type="Pfam" id="PF23598"/>
    </source>
</evidence>
<dbReference type="OrthoDB" id="611536at2759"/>
<dbReference type="InterPro" id="IPR042197">
    <property type="entry name" value="Apaf_helical"/>
</dbReference>
<evidence type="ECO:0000313" key="7">
    <source>
        <dbReference type="EMBL" id="OMO98993.1"/>
    </source>
</evidence>
<feature type="domain" description="Disease resistance R13L4/SHOC-2-like LRR" evidence="6">
    <location>
        <begin position="1089"/>
        <end position="1401"/>
    </location>
</feature>
<dbReference type="SUPFAM" id="SSF52058">
    <property type="entry name" value="L domain-like"/>
    <property type="match status" value="1"/>
</dbReference>
<evidence type="ECO:0000256" key="1">
    <source>
        <dbReference type="ARBA" id="ARBA00022737"/>
    </source>
</evidence>
<feature type="domain" description="NB-ARC" evidence="4">
    <location>
        <begin position="225"/>
        <end position="319"/>
    </location>
</feature>
<feature type="compositionally biased region" description="Polar residues" evidence="3">
    <location>
        <begin position="825"/>
        <end position="845"/>
    </location>
</feature>
<dbReference type="SUPFAM" id="SSF52540">
    <property type="entry name" value="P-loop containing nucleoside triphosphate hydrolases"/>
    <property type="match status" value="3"/>
</dbReference>
<evidence type="ECO:0000256" key="3">
    <source>
        <dbReference type="SAM" id="MobiDB-lite"/>
    </source>
</evidence>
<feature type="domain" description="Disease resistance protein winged helix" evidence="5">
    <location>
        <begin position="931"/>
        <end position="997"/>
    </location>
</feature>
<dbReference type="InterPro" id="IPR055414">
    <property type="entry name" value="LRR_R13L4/SHOC2-like"/>
</dbReference>
<feature type="compositionally biased region" description="Basic and acidic residues" evidence="3">
    <location>
        <begin position="93"/>
        <end position="106"/>
    </location>
</feature>
<dbReference type="InterPro" id="IPR027417">
    <property type="entry name" value="P-loop_NTPase"/>
</dbReference>
<proteinExistence type="predicted"/>
<feature type="compositionally biased region" description="Polar residues" evidence="3">
    <location>
        <begin position="804"/>
        <end position="816"/>
    </location>
</feature>
<comment type="caution">
    <text evidence="7">The sequence shown here is derived from an EMBL/GenBank/DDBJ whole genome shotgun (WGS) entry which is preliminary data.</text>
</comment>
<dbReference type="Gene3D" id="1.10.10.10">
    <property type="entry name" value="Winged helix-like DNA-binding domain superfamily/Winged helix DNA-binding domain"/>
    <property type="match status" value="1"/>
</dbReference>
<dbReference type="Pfam" id="PF23598">
    <property type="entry name" value="LRR_14"/>
    <property type="match status" value="1"/>
</dbReference>
<dbReference type="Proteomes" id="UP000187203">
    <property type="component" value="Unassembled WGS sequence"/>
</dbReference>
<feature type="compositionally biased region" description="Basic and acidic residues" evidence="3">
    <location>
        <begin position="1"/>
        <end position="10"/>
    </location>
</feature>
<feature type="compositionally biased region" description="Basic and acidic residues" evidence="3">
    <location>
        <begin position="791"/>
        <end position="803"/>
    </location>
</feature>
<feature type="domain" description="NB-ARC" evidence="4">
    <location>
        <begin position="541"/>
        <end position="708"/>
    </location>
</feature>
<feature type="domain" description="NB-ARC" evidence="4">
    <location>
        <begin position="352"/>
        <end position="491"/>
    </location>
</feature>
<dbReference type="InterPro" id="IPR032675">
    <property type="entry name" value="LRR_dom_sf"/>
</dbReference>
<feature type="compositionally biased region" description="Polar residues" evidence="3">
    <location>
        <begin position="159"/>
        <end position="176"/>
    </location>
</feature>
<dbReference type="Pfam" id="PF23559">
    <property type="entry name" value="WHD_DRP"/>
    <property type="match status" value="1"/>
</dbReference>
<dbReference type="InterPro" id="IPR036388">
    <property type="entry name" value="WH-like_DNA-bd_sf"/>
</dbReference>
<dbReference type="PANTHER" id="PTHR23155">
    <property type="entry name" value="DISEASE RESISTANCE PROTEIN RP"/>
    <property type="match status" value="1"/>
</dbReference>
<gene>
    <name evidence="7" type="ORF">COLO4_13575</name>
</gene>
<dbReference type="GO" id="GO:0098542">
    <property type="term" value="P:defense response to other organism"/>
    <property type="evidence" value="ECO:0007669"/>
    <property type="project" value="TreeGrafter"/>
</dbReference>
<feature type="compositionally biased region" description="Basic and acidic residues" evidence="3">
    <location>
        <begin position="50"/>
        <end position="63"/>
    </location>
</feature>
<feature type="compositionally biased region" description="Basic residues" evidence="3">
    <location>
        <begin position="149"/>
        <end position="158"/>
    </location>
</feature>
<dbReference type="Gene3D" id="3.80.10.10">
    <property type="entry name" value="Ribonuclease Inhibitor"/>
    <property type="match status" value="2"/>
</dbReference>
<feature type="compositionally biased region" description="Polar residues" evidence="3">
    <location>
        <begin position="134"/>
        <end position="146"/>
    </location>
</feature>
<keyword evidence="2" id="KW-0611">Plant defense</keyword>
<dbReference type="InterPro" id="IPR044974">
    <property type="entry name" value="Disease_R_plants"/>
</dbReference>
<organism evidence="7 8">
    <name type="scientific">Corchorus olitorius</name>
    <dbReference type="NCBI Taxonomy" id="93759"/>
    <lineage>
        <taxon>Eukaryota</taxon>
        <taxon>Viridiplantae</taxon>
        <taxon>Streptophyta</taxon>
        <taxon>Embryophyta</taxon>
        <taxon>Tracheophyta</taxon>
        <taxon>Spermatophyta</taxon>
        <taxon>Magnoliopsida</taxon>
        <taxon>eudicotyledons</taxon>
        <taxon>Gunneridae</taxon>
        <taxon>Pentapetalae</taxon>
        <taxon>rosids</taxon>
        <taxon>malvids</taxon>
        <taxon>Malvales</taxon>
        <taxon>Malvaceae</taxon>
        <taxon>Grewioideae</taxon>
        <taxon>Apeibeae</taxon>
        <taxon>Corchorus</taxon>
    </lineage>
</organism>
<feature type="region of interest" description="Disordered" evidence="3">
    <location>
        <begin position="1"/>
        <end position="112"/>
    </location>
</feature>
<dbReference type="FunFam" id="3.40.50.300:FF:001091">
    <property type="entry name" value="Probable disease resistance protein At1g61300"/>
    <property type="match status" value="1"/>
</dbReference>
<name>A0A1R3JVT6_9ROSI</name>
<dbReference type="STRING" id="93759.A0A1R3JVT6"/>
<dbReference type="Gene3D" id="3.40.50.300">
    <property type="entry name" value="P-loop containing nucleotide triphosphate hydrolases"/>
    <property type="match status" value="2"/>
</dbReference>
<dbReference type="EMBL" id="AWUE01015205">
    <property type="protein sequence ID" value="OMO98993.1"/>
    <property type="molecule type" value="Genomic_DNA"/>
</dbReference>
<dbReference type="Pfam" id="PF00931">
    <property type="entry name" value="NB-ARC"/>
    <property type="match status" value="3"/>
</dbReference>
<evidence type="ECO:0000256" key="2">
    <source>
        <dbReference type="ARBA" id="ARBA00022821"/>
    </source>
</evidence>
<feature type="compositionally biased region" description="Basic and acidic residues" evidence="3">
    <location>
        <begin position="761"/>
        <end position="773"/>
    </location>
</feature>
<feature type="region of interest" description="Disordered" evidence="3">
    <location>
        <begin position="132"/>
        <end position="186"/>
    </location>
</feature>
<dbReference type="InterPro" id="IPR002182">
    <property type="entry name" value="NB-ARC"/>
</dbReference>
<feature type="compositionally biased region" description="Polar residues" evidence="3">
    <location>
        <begin position="11"/>
        <end position="21"/>
    </location>
</feature>
<feature type="compositionally biased region" description="Basic and acidic residues" evidence="3">
    <location>
        <begin position="850"/>
        <end position="871"/>
    </location>
</feature>
<protein>
    <submittedName>
        <fullName evidence="7">Disease resistance protein</fullName>
    </submittedName>
</protein>
<keyword evidence="1" id="KW-0677">Repeat</keyword>
<sequence>MGIETEHDSSSENMQQSSTENLDGAEDQSGRSVSPSDSEVDEEVENFDGAQDRSGRSVSRSDSEVDEEVEYFDGTQDQSRSDGEVDEEEEMVETEHYLSPTEDKSIFTKLPTSSTSSAATIFEEDSSNIKELQASPTLRRTYSAAQPQLKKRLSRKSSNRQLSDPTEDYTTNQPNDSEQKLPGNKSGEKSVTVVFEDLLNMLAKPVVSKRKLRRLMLKAEVSSPGKEILLWTIYNAEGVKQQFQFRAWINVSQVSTEIDVVNAILQKPMNDNEEARRMLRDFLLWRRFLIVLSGNQADLLWGKLKSDFPHSLDGSRVILALPQIDGSTSSENTHVYLADDSNVRSAKAVIHELTEAILRSRRRLLFLISVVGLVGAENTSLLWPIYDAQDVKQHFDCRAWVQVAQVLRIDDVLAKIFEQVTNIKMEADTRPSREQLQQRLHNFLSKKRYLVVLYSVWTAEIWNKLKACFPNTLNGSRVILAVDSIDVARRTNSWIFSVTPGKELSDDLKDMQANVSSGERVKRWVNLADIKDEASEMVGLDDTVEQLAEVALDNCKTAFVISVLGVPGSGKTTLVRTFYNSRATKQHFDCRAWVSVPQNFDEKDILLDLFRQLRKAKEKQSLSLEQLKEGIQNYLTWKRYLIVLDDVRSSDIWKTLSLDIQNSSSSSKVILTTRNPFLAHHISGLTMVIQQRLLNRDESWQLFKKVVKIHAEDPGLLNLKEKILRRCRGVPLQMVLLGGLLSTKNSYDEWPAVIEQTSQKIEKKKEKQDEDQLKSSGQLPPLNAKQNGAHNKLDSKQKEEKISVDNQPNSLAQLGTKQKEEHGKQNVTEQATSSSAEDQSNSKLEQQPLDIKRKEEKGKMVVVYEDERAGGDQETSSSHMASSSNPGMEASLGEIQSTSSGGMPWQDIGDVLAYYRVLPNHLKCCLLYLGLFPDKHEISIRRLLLLWLAEGLVIPSSDGKTPLEEAMRYFEELKTLGIIQITDGKPKKCEVQTSIRDKLFPTAQKVGFFHFHTKSGASPDQKKGDDFTVRRLAESDEMYIHTNPHDHCLRHLRCYISFYQKKGDAPTSGVNNLLKKIVDRGAGSGMLVTLDLEGVYKPVLPEKLGNLIFLKYLSLRGTHLDSIPDSVGNLPSLETLDIKHTYIITLPSTIWKAKKLQHLYTSEIYVDLSIEKELACGVNNLKTCVPMGESSGSTDALKDLQTLWGLVIRESIDKENWLSKVRRLRKVKLTFHEESSQVLASWLSKQTNLQSLKLRCITESNKPATLQLGPVMTASSNLKQLYLVGKLPEETDFSKLPQGLEILTLSVSCLEVDPMEMLGKLKELKVLRLYANSFRKATLKCHRDGFPKLRILKLWMLPKLEEWIVDEDAMPELKEVEIRYCKHLKKVEGLKELTKLTDLILTNMTDEFFNHVKENVDTKVLITQNSLTFNPPWQDDQESNVA</sequence>
<reference evidence="8" key="1">
    <citation type="submission" date="2013-09" db="EMBL/GenBank/DDBJ databases">
        <title>Corchorus olitorius genome sequencing.</title>
        <authorList>
            <person name="Alam M."/>
            <person name="Haque M.S."/>
            <person name="Islam M.S."/>
            <person name="Emdad E.M."/>
            <person name="Islam M.M."/>
            <person name="Ahmed B."/>
            <person name="Halim A."/>
            <person name="Hossen Q.M.M."/>
            <person name="Hossain M.Z."/>
            <person name="Ahmed R."/>
            <person name="Khan M.M."/>
            <person name="Islam R."/>
            <person name="Rashid M.M."/>
            <person name="Khan S.A."/>
            <person name="Rahman M.S."/>
            <person name="Alam M."/>
            <person name="Yahiya A.S."/>
            <person name="Khan M.S."/>
            <person name="Azam M.S."/>
            <person name="Haque T."/>
            <person name="Lashkar M.Z.H."/>
            <person name="Akhand A.I."/>
            <person name="Morshed G."/>
            <person name="Roy S."/>
            <person name="Uddin K.S."/>
            <person name="Rabeya T."/>
            <person name="Hossain A.S."/>
            <person name="Chowdhury A."/>
            <person name="Snigdha A.R."/>
            <person name="Mortoza M.S."/>
            <person name="Matin S.A."/>
            <person name="Hoque S.M.E."/>
            <person name="Islam M.K."/>
            <person name="Roy D.K."/>
            <person name="Haider R."/>
            <person name="Moosa M.M."/>
            <person name="Elias S.M."/>
            <person name="Hasan A.M."/>
            <person name="Jahan S."/>
            <person name="Shafiuddin M."/>
            <person name="Mahmood N."/>
            <person name="Shommy N.S."/>
        </authorList>
    </citation>
    <scope>NUCLEOTIDE SEQUENCE [LARGE SCALE GENOMIC DNA]</scope>
    <source>
        <strain evidence="8">cv. O-4</strain>
    </source>
</reference>
<evidence type="ECO:0000259" key="4">
    <source>
        <dbReference type="Pfam" id="PF00931"/>
    </source>
</evidence>
<evidence type="ECO:0000259" key="5">
    <source>
        <dbReference type="Pfam" id="PF23559"/>
    </source>
</evidence>
<dbReference type="InterPro" id="IPR058922">
    <property type="entry name" value="WHD_DRP"/>
</dbReference>
<keyword evidence="8" id="KW-1185">Reference proteome</keyword>
<dbReference type="Gene3D" id="1.10.8.430">
    <property type="entry name" value="Helical domain of apoptotic protease-activating factors"/>
    <property type="match status" value="1"/>
</dbReference>
<dbReference type="GO" id="GO:0043531">
    <property type="term" value="F:ADP binding"/>
    <property type="evidence" value="ECO:0007669"/>
    <property type="project" value="InterPro"/>
</dbReference>
<evidence type="ECO:0000313" key="8">
    <source>
        <dbReference type="Proteomes" id="UP000187203"/>
    </source>
</evidence>
<dbReference type="PRINTS" id="PR00364">
    <property type="entry name" value="DISEASERSIST"/>
</dbReference>
<dbReference type="PANTHER" id="PTHR23155:SF955">
    <property type="entry name" value="AAA+ ATPASE DOMAIN-CONTAINING PROTEIN"/>
    <property type="match status" value="1"/>
</dbReference>